<organism evidence="1 2">
    <name type="scientific">Salibacterium halotolerans</name>
    <dbReference type="NCBI Taxonomy" id="1884432"/>
    <lineage>
        <taxon>Bacteria</taxon>
        <taxon>Bacillati</taxon>
        <taxon>Bacillota</taxon>
        <taxon>Bacilli</taxon>
        <taxon>Bacillales</taxon>
        <taxon>Bacillaceae</taxon>
    </lineage>
</organism>
<dbReference type="PANTHER" id="PTHR35861:SF2">
    <property type="entry name" value="FELS-2 PROPHAGE PROTEIN"/>
    <property type="match status" value="1"/>
</dbReference>
<dbReference type="EMBL" id="FOXD01000002">
    <property type="protein sequence ID" value="SFP11182.1"/>
    <property type="molecule type" value="Genomic_DNA"/>
</dbReference>
<dbReference type="Proteomes" id="UP000198892">
    <property type="component" value="Unassembled WGS sequence"/>
</dbReference>
<sequence length="484" mass="52680">MAYRHGIYTTESDTQVVDPVEAGTGLVVFGTAPVNLLDNPSEAVNKPIQVNDWNGAKNEIGYSEDWSKFTLCQQMDASFRRINAGPVIFVNVLNPTDHTASESAVTINVSEGEAVIEKEGVLLNSLTVSAGDGSSNYVEDTDYTADFNEDGHVVISILDSGSITGSDLTVTYDYLDPESVTSEDIIGGYDSENGTYQGIEVIEQVFPRLGVNPGLLSAPGWSHQEEIGTTLVLKSRGINGGFNAGNILDVKGNTKDDAASDKDTKLYDDSSSTICWPRAKISGKTYQYSAIAAALMVRLDAENDNVPYKSPSNKKISISAMVNDAGEEVYLDQMAANELNGNGIFTAINLNGWRTWGNNTAAYNDTVQNIDVKDRFIAVRRMFDWWGNSFMLSFLDRVDDPTNTRLIESVVDSENIRGNSLQGEGQIAGAAIEFRQKDNPTSDILDGVIKFKQRVAFYTPARVIENDLEFDPTLLTNALFGGGE</sequence>
<keyword evidence="2" id="KW-1185">Reference proteome</keyword>
<dbReference type="PANTHER" id="PTHR35861">
    <property type="match status" value="1"/>
</dbReference>
<dbReference type="InterPro" id="IPR052042">
    <property type="entry name" value="Tail_sheath_structural"/>
</dbReference>
<name>A0A1I5MNK5_9BACI</name>
<proteinExistence type="predicted"/>
<dbReference type="RefSeq" id="WP_093335121.1">
    <property type="nucleotide sequence ID" value="NZ_FOXD01000002.1"/>
</dbReference>
<gene>
    <name evidence="1" type="ORF">SAMN05518683_102292</name>
</gene>
<evidence type="ECO:0008006" key="3">
    <source>
        <dbReference type="Google" id="ProtNLM"/>
    </source>
</evidence>
<reference evidence="2" key="1">
    <citation type="submission" date="2016-10" db="EMBL/GenBank/DDBJ databases">
        <authorList>
            <person name="Varghese N."/>
            <person name="Submissions S."/>
        </authorList>
    </citation>
    <scope>NUCLEOTIDE SEQUENCE [LARGE SCALE GENOMIC DNA]</scope>
    <source>
        <strain evidence="2">S7</strain>
    </source>
</reference>
<dbReference type="AlphaFoldDB" id="A0A1I5MNK5"/>
<protein>
    <recommendedName>
        <fullName evidence="3">Phage tail sheath protein</fullName>
    </recommendedName>
</protein>
<evidence type="ECO:0000313" key="2">
    <source>
        <dbReference type="Proteomes" id="UP000198892"/>
    </source>
</evidence>
<dbReference type="OrthoDB" id="9767864at2"/>
<evidence type="ECO:0000313" key="1">
    <source>
        <dbReference type="EMBL" id="SFP11182.1"/>
    </source>
</evidence>
<accession>A0A1I5MNK5</accession>
<dbReference type="STRING" id="1884432.SAMN05518683_102292"/>